<feature type="chain" id="PRO_5043941268" evidence="1">
    <location>
        <begin position="30"/>
        <end position="160"/>
    </location>
</feature>
<reference evidence="2" key="1">
    <citation type="submission" date="2023-03" db="EMBL/GenBank/DDBJ databases">
        <title>Edaphobacter sp.</title>
        <authorList>
            <person name="Huber K.J."/>
            <person name="Papendorf J."/>
            <person name="Pilke C."/>
            <person name="Bunk B."/>
            <person name="Sproeer C."/>
            <person name="Pester M."/>
        </authorList>
    </citation>
    <scope>NUCLEOTIDE SEQUENCE</scope>
    <source>
        <strain evidence="2">DSM 110680</strain>
    </source>
</reference>
<evidence type="ECO:0000313" key="2">
    <source>
        <dbReference type="EMBL" id="XBH16541.1"/>
    </source>
</evidence>
<gene>
    <name evidence="2" type="ORF">P8935_18445</name>
</gene>
<dbReference type="RefSeq" id="WP_348261770.1">
    <property type="nucleotide sequence ID" value="NZ_CP121196.1"/>
</dbReference>
<keyword evidence="1" id="KW-0732">Signal</keyword>
<name>A0AAU7DGN3_9BACT</name>
<sequence length="160" mass="16420">MWPLPIERIVLITLLAAVSVGFSPSKALASTCEVEKTIPQNQVVNGSGSATAEYDGVTSVNSGQGIYVTLPNQNLLGVSYELTVAENSNPDKEICTDKAISLPKTSVPLSGAIFGEPPIGWKVAVAIGAESDGGVITYNSTPSNSVKSNAVPWASGGGTL</sequence>
<feature type="signal peptide" evidence="1">
    <location>
        <begin position="1"/>
        <end position="29"/>
    </location>
</feature>
<dbReference type="AlphaFoldDB" id="A0AAU7DGN3"/>
<dbReference type="EMBL" id="CP121196">
    <property type="protein sequence ID" value="XBH16541.1"/>
    <property type="molecule type" value="Genomic_DNA"/>
</dbReference>
<accession>A0AAU7DGN3</accession>
<proteinExistence type="predicted"/>
<protein>
    <submittedName>
        <fullName evidence="2">Uncharacterized protein</fullName>
    </submittedName>
</protein>
<organism evidence="2">
    <name type="scientific">Telmatobacter sp. DSM 110680</name>
    <dbReference type="NCBI Taxonomy" id="3036704"/>
    <lineage>
        <taxon>Bacteria</taxon>
        <taxon>Pseudomonadati</taxon>
        <taxon>Acidobacteriota</taxon>
        <taxon>Terriglobia</taxon>
        <taxon>Terriglobales</taxon>
        <taxon>Acidobacteriaceae</taxon>
        <taxon>Telmatobacter</taxon>
    </lineage>
</organism>
<evidence type="ECO:0000256" key="1">
    <source>
        <dbReference type="SAM" id="SignalP"/>
    </source>
</evidence>